<keyword evidence="11" id="KW-1185">Reference proteome</keyword>
<evidence type="ECO:0000256" key="6">
    <source>
        <dbReference type="ARBA" id="ARBA00022801"/>
    </source>
</evidence>
<protein>
    <recommendedName>
        <fullName evidence="8">Ubiquitin carboxyl-terminal hydrolase MINDY</fullName>
        <ecNumber evidence="8">3.4.19.12</ecNumber>
    </recommendedName>
</protein>
<keyword evidence="7 8" id="KW-0788">Thiol protease</keyword>
<reference evidence="10 11" key="1">
    <citation type="submission" date="2024-03" db="EMBL/GenBank/DDBJ databases">
        <title>Adaptation during the transition from Ophiocordyceps entomopathogen to insect associate is accompanied by gene loss and intensified selection.</title>
        <authorList>
            <person name="Ward C.M."/>
            <person name="Onetto C.A."/>
            <person name="Borneman A.R."/>
        </authorList>
    </citation>
    <scope>NUCLEOTIDE SEQUENCE [LARGE SCALE GENOMIC DNA]</scope>
    <source>
        <strain evidence="10">AWRI1</strain>
        <tissue evidence="10">Single Adult Female</tissue>
    </source>
</reference>
<keyword evidence="6 8" id="KW-0378">Hydrolase</keyword>
<proteinExistence type="inferred from homology"/>
<evidence type="ECO:0000313" key="10">
    <source>
        <dbReference type="EMBL" id="KAK7573919.1"/>
    </source>
</evidence>
<dbReference type="InterPro" id="IPR025257">
    <property type="entry name" value="MINDY-3/4_CD"/>
</dbReference>
<comment type="caution">
    <text evidence="10">The sequence shown here is derived from an EMBL/GenBank/DDBJ whole genome shotgun (WGS) entry which is preliminary data.</text>
</comment>
<evidence type="ECO:0000259" key="9">
    <source>
        <dbReference type="SMART" id="SM01174"/>
    </source>
</evidence>
<evidence type="ECO:0000256" key="5">
    <source>
        <dbReference type="ARBA" id="ARBA00022786"/>
    </source>
</evidence>
<dbReference type="InterPro" id="IPR011992">
    <property type="entry name" value="EF-hand-dom_pair"/>
</dbReference>
<dbReference type="EMBL" id="JBBCAQ010000037">
    <property type="protein sequence ID" value="KAK7573919.1"/>
    <property type="molecule type" value="Genomic_DNA"/>
</dbReference>
<keyword evidence="4 8" id="KW-0645">Protease</keyword>
<dbReference type="PANTHER" id="PTHR12473:SF17">
    <property type="entry name" value="UBIQUITIN CARBOXYL-TERMINAL HYDROLASE MINDY-3"/>
    <property type="match status" value="1"/>
</dbReference>
<dbReference type="SUPFAM" id="SSF47473">
    <property type="entry name" value="EF-hand"/>
    <property type="match status" value="1"/>
</dbReference>
<comment type="function">
    <text evidence="2 8">Hydrolase that can remove 'Lys-48'-linked conjugated ubiquitin from proteins.</text>
</comment>
<sequence length="427" mass="48446">MSINNATDANLDALRRIVLLLWGNNVQDDTFRRWTQGFSFSPDEPTALVQFEGGPCVVIAPVQAFILKNIITSRNEDDDWKQADLEDQNNFLVDAFSEILTQAYNGSQYYVIHTRDEEVVDRPVELNYATFHDSLRLSIFSDINEVKAFLRENIGLFRETYGVLLFLYSVLCSRGLETIQNEISGTDEPLIDYSHGYGSQAIINLLITGNAVPHLFNETRDVGGMTLYGIPRQSSIGFLTLLEHLRYCEVGSYLKKPRSSVWVLGSETHLTVLFSFEKRLANSETPADVARRVFSHYDPEGNNFIASDVLGDLLQKLDLFSDNEYVNIMRDRLDGEKLGIILLTSFMDEFFPENERSQQPDVFKVYHYNGQPQSNPDSKVVYHQGTAVLLECDVPCTIESDSLTTCLQTKWPSIDIQWNCTANPSLN</sequence>
<dbReference type="GO" id="GO:1990380">
    <property type="term" value="F:K48-linked deubiquitinase activity"/>
    <property type="evidence" value="ECO:0007669"/>
    <property type="project" value="UniProtKB-UniRule"/>
</dbReference>
<evidence type="ECO:0000313" key="11">
    <source>
        <dbReference type="Proteomes" id="UP001367676"/>
    </source>
</evidence>
<dbReference type="PANTHER" id="PTHR12473">
    <property type="entry name" value="UBIQUITIN CARBOXYL-TERMINAL HYDROLASE MINDY-4-RELATED"/>
    <property type="match status" value="1"/>
</dbReference>
<dbReference type="GO" id="GO:0004843">
    <property type="term" value="F:cysteine-type deubiquitinase activity"/>
    <property type="evidence" value="ECO:0007669"/>
    <property type="project" value="UniProtKB-UniRule"/>
</dbReference>
<evidence type="ECO:0000256" key="7">
    <source>
        <dbReference type="ARBA" id="ARBA00022807"/>
    </source>
</evidence>
<dbReference type="SMART" id="SM01174">
    <property type="entry name" value="DUF4205"/>
    <property type="match status" value="1"/>
</dbReference>
<dbReference type="InterPro" id="IPR039785">
    <property type="entry name" value="MINY3/4"/>
</dbReference>
<evidence type="ECO:0000256" key="3">
    <source>
        <dbReference type="ARBA" id="ARBA00011074"/>
    </source>
</evidence>
<keyword evidence="5 8" id="KW-0833">Ubl conjugation pathway</keyword>
<dbReference type="EC" id="3.4.19.12" evidence="8"/>
<organism evidence="10 11">
    <name type="scientific">Parthenolecanium corni</name>
    <dbReference type="NCBI Taxonomy" id="536013"/>
    <lineage>
        <taxon>Eukaryota</taxon>
        <taxon>Metazoa</taxon>
        <taxon>Ecdysozoa</taxon>
        <taxon>Arthropoda</taxon>
        <taxon>Hexapoda</taxon>
        <taxon>Insecta</taxon>
        <taxon>Pterygota</taxon>
        <taxon>Neoptera</taxon>
        <taxon>Paraneoptera</taxon>
        <taxon>Hemiptera</taxon>
        <taxon>Sternorrhyncha</taxon>
        <taxon>Coccoidea</taxon>
        <taxon>Coccidae</taxon>
        <taxon>Parthenolecanium</taxon>
    </lineage>
</organism>
<comment type="catalytic activity">
    <reaction evidence="1 8">
        <text>Thiol-dependent hydrolysis of ester, thioester, amide, peptide and isopeptide bonds formed by the C-terminal Gly of ubiquitin (a 76-residue protein attached to proteins as an intracellular targeting signal).</text>
        <dbReference type="EC" id="3.4.19.12"/>
    </reaction>
</comment>
<dbReference type="Proteomes" id="UP001367676">
    <property type="component" value="Unassembled WGS sequence"/>
</dbReference>
<evidence type="ECO:0000256" key="2">
    <source>
        <dbReference type="ARBA" id="ARBA00002107"/>
    </source>
</evidence>
<evidence type="ECO:0000256" key="1">
    <source>
        <dbReference type="ARBA" id="ARBA00000707"/>
    </source>
</evidence>
<name>A0AAN9T6A2_9HEMI</name>
<accession>A0AAN9T6A2</accession>
<dbReference type="GO" id="GO:0071108">
    <property type="term" value="P:protein K48-linked deubiquitination"/>
    <property type="evidence" value="ECO:0007669"/>
    <property type="project" value="InterPro"/>
</dbReference>
<dbReference type="AlphaFoldDB" id="A0AAN9T6A2"/>
<evidence type="ECO:0000256" key="4">
    <source>
        <dbReference type="ARBA" id="ARBA00022670"/>
    </source>
</evidence>
<gene>
    <name evidence="10" type="ORF">V9T40_011110</name>
</gene>
<dbReference type="Pfam" id="PF13898">
    <property type="entry name" value="MINDY-3_4_CD"/>
    <property type="match status" value="1"/>
</dbReference>
<dbReference type="GO" id="GO:0006508">
    <property type="term" value="P:proteolysis"/>
    <property type="evidence" value="ECO:0007669"/>
    <property type="project" value="UniProtKB-KW"/>
</dbReference>
<comment type="similarity">
    <text evidence="3 8">Belongs to the MINDY deubiquitinase family. FAM188 subfamily.</text>
</comment>
<feature type="domain" description="Deubiquitinating enzyme MINDY-3/4 conserved" evidence="9">
    <location>
        <begin position="18"/>
        <end position="334"/>
    </location>
</feature>
<evidence type="ECO:0000256" key="8">
    <source>
        <dbReference type="RuleBase" id="RU367088"/>
    </source>
</evidence>